<dbReference type="SUPFAM" id="SSF52317">
    <property type="entry name" value="Class I glutamine amidotransferase-like"/>
    <property type="match status" value="1"/>
</dbReference>
<dbReference type="CDD" id="cd07025">
    <property type="entry name" value="Peptidase_S66"/>
    <property type="match status" value="1"/>
</dbReference>
<dbReference type="InterPro" id="IPR040449">
    <property type="entry name" value="Peptidase_S66_N"/>
</dbReference>
<evidence type="ECO:0000259" key="7">
    <source>
        <dbReference type="Pfam" id="PF02016"/>
    </source>
</evidence>
<dbReference type="InterPro" id="IPR003507">
    <property type="entry name" value="S66_fam"/>
</dbReference>
<protein>
    <submittedName>
        <fullName evidence="9">LD-carboxypeptidase</fullName>
    </submittedName>
</protein>
<evidence type="ECO:0000313" key="9">
    <source>
        <dbReference type="EMBL" id="OXL14609.1"/>
    </source>
</evidence>
<proteinExistence type="inferred from homology"/>
<dbReference type="SUPFAM" id="SSF141986">
    <property type="entry name" value="LD-carboxypeptidase A C-terminal domain-like"/>
    <property type="match status" value="1"/>
</dbReference>
<dbReference type="InterPro" id="IPR027461">
    <property type="entry name" value="Carboxypeptidase_A_C_sf"/>
</dbReference>
<dbReference type="InterPro" id="IPR029062">
    <property type="entry name" value="Class_I_gatase-like"/>
</dbReference>
<dbReference type="OrthoDB" id="9807329at2"/>
<evidence type="ECO:0000259" key="8">
    <source>
        <dbReference type="Pfam" id="PF17676"/>
    </source>
</evidence>
<sequence length="307" mass="33618">MKLHLIAPSGSLPDPQVLANGDAWFKKQGIEVKNLACGKRQFQRFAGTDQERLDEINQLSNLSPDHVAMSLRGGYGLSRLLDRIDWQGIAKQVKQGLKIVGHSDFTAFNLGLFAKTGAPSFAGPMFSYDFCGDVSDLTWKHFQEAMTQSSIEIEVVGPQVMSSSIGITADDKAVLWGGNLTMLTSLLGTEFFPSKDQVKGGILFIEDVNEHPYRIERMLHQLMDAGYLGQQKAVLMGDVSSYRLSDVDRGYDLNAAIDSIRQRLGKQTPILTGLAFGHCPDKLTLPLGRYASLSASSEAFILKANCA</sequence>
<gene>
    <name evidence="9" type="ORF">AOC33_08900</name>
</gene>
<comment type="similarity">
    <text evidence="1">Belongs to the peptidase S66 family.</text>
</comment>
<keyword evidence="10" id="KW-1185">Reference proteome</keyword>
<dbReference type="Gene3D" id="3.50.30.60">
    <property type="entry name" value="LD-carboxypeptidase A C-terminal domain-like"/>
    <property type="match status" value="1"/>
</dbReference>
<dbReference type="AlphaFoldDB" id="A0A229FT62"/>
<dbReference type="GO" id="GO:0008236">
    <property type="term" value="F:serine-type peptidase activity"/>
    <property type="evidence" value="ECO:0007669"/>
    <property type="project" value="UniProtKB-KW"/>
</dbReference>
<reference evidence="9 10" key="1">
    <citation type="submission" date="2017-06" db="EMBL/GenBank/DDBJ databases">
        <title>Reclassification of a Polynucleobacter cosmopolitanus strain isolated from tropical Lake Victoria as Polynucleobacter victoriensis comb. nov.</title>
        <authorList>
            <person name="Hahn M.W."/>
        </authorList>
    </citation>
    <scope>NUCLEOTIDE SEQUENCE [LARGE SCALE GENOMIC DNA]</scope>
    <source>
        <strain evidence="9 10">MWH-MoIso2</strain>
    </source>
</reference>
<evidence type="ECO:0000256" key="3">
    <source>
        <dbReference type="ARBA" id="ARBA00022670"/>
    </source>
</evidence>
<dbReference type="GO" id="GO:0006508">
    <property type="term" value="P:proteolysis"/>
    <property type="evidence" value="ECO:0007669"/>
    <property type="project" value="UniProtKB-KW"/>
</dbReference>
<feature type="active site" description="Charge relay system" evidence="6">
    <location>
        <position position="206"/>
    </location>
</feature>
<keyword evidence="3" id="KW-0645">Protease</keyword>
<evidence type="ECO:0000256" key="5">
    <source>
        <dbReference type="ARBA" id="ARBA00022825"/>
    </source>
</evidence>
<dbReference type="EMBL" id="NJGG01000003">
    <property type="protein sequence ID" value="OXL14609.1"/>
    <property type="molecule type" value="Genomic_DNA"/>
</dbReference>
<evidence type="ECO:0000313" key="10">
    <source>
        <dbReference type="Proteomes" id="UP000215188"/>
    </source>
</evidence>
<dbReference type="InterPro" id="IPR040921">
    <property type="entry name" value="Peptidase_S66C"/>
</dbReference>
<dbReference type="PIRSF" id="PIRSF028757">
    <property type="entry name" value="LD-carboxypeptidase"/>
    <property type="match status" value="1"/>
</dbReference>
<organism evidence="9 10">
    <name type="scientific">Polynucleobacter cosmopolitanus</name>
    <dbReference type="NCBI Taxonomy" id="351345"/>
    <lineage>
        <taxon>Bacteria</taxon>
        <taxon>Pseudomonadati</taxon>
        <taxon>Pseudomonadota</taxon>
        <taxon>Betaproteobacteria</taxon>
        <taxon>Burkholderiales</taxon>
        <taxon>Burkholderiaceae</taxon>
        <taxon>Polynucleobacter</taxon>
    </lineage>
</organism>
<evidence type="ECO:0000256" key="1">
    <source>
        <dbReference type="ARBA" id="ARBA00010233"/>
    </source>
</evidence>
<dbReference type="Proteomes" id="UP000215188">
    <property type="component" value="Unassembled WGS sequence"/>
</dbReference>
<feature type="active site" description="Charge relay system" evidence="6">
    <location>
        <position position="278"/>
    </location>
</feature>
<dbReference type="PANTHER" id="PTHR30237:SF2">
    <property type="entry name" value="MUREIN TETRAPEPTIDE CARBOXYPEPTIDASE"/>
    <property type="match status" value="1"/>
</dbReference>
<comment type="caution">
    <text evidence="9">The sequence shown here is derived from an EMBL/GenBank/DDBJ whole genome shotgun (WGS) entry which is preliminary data.</text>
</comment>
<keyword evidence="5" id="KW-0720">Serine protease</keyword>
<accession>A0A229FT62</accession>
<dbReference type="Gene3D" id="3.40.50.10740">
    <property type="entry name" value="Class I glutamine amidotransferase-like"/>
    <property type="match status" value="1"/>
</dbReference>
<evidence type="ECO:0000256" key="6">
    <source>
        <dbReference type="PIRSR" id="PIRSR028757-1"/>
    </source>
</evidence>
<dbReference type="InterPro" id="IPR027478">
    <property type="entry name" value="LdcA_N"/>
</dbReference>
<dbReference type="GO" id="GO:0004180">
    <property type="term" value="F:carboxypeptidase activity"/>
    <property type="evidence" value="ECO:0007669"/>
    <property type="project" value="UniProtKB-KW"/>
</dbReference>
<keyword evidence="4" id="KW-0378">Hydrolase</keyword>
<feature type="domain" description="LD-carboxypeptidase C-terminal" evidence="8">
    <location>
        <begin position="174"/>
        <end position="293"/>
    </location>
</feature>
<evidence type="ECO:0000256" key="2">
    <source>
        <dbReference type="ARBA" id="ARBA00022645"/>
    </source>
</evidence>
<keyword evidence="2 9" id="KW-0121">Carboxypeptidase</keyword>
<feature type="domain" description="LD-carboxypeptidase N-terminal" evidence="7">
    <location>
        <begin position="4"/>
        <end position="123"/>
    </location>
</feature>
<name>A0A229FT62_9BURK</name>
<dbReference type="RefSeq" id="WP_089516652.1">
    <property type="nucleotide sequence ID" value="NZ_NJGG01000003.1"/>
</dbReference>
<dbReference type="PANTHER" id="PTHR30237">
    <property type="entry name" value="MURAMOYLTETRAPEPTIDE CARBOXYPEPTIDASE"/>
    <property type="match status" value="1"/>
</dbReference>
<dbReference type="Pfam" id="PF02016">
    <property type="entry name" value="Peptidase_S66"/>
    <property type="match status" value="1"/>
</dbReference>
<feature type="active site" description="Nucleophile" evidence="6">
    <location>
        <position position="103"/>
    </location>
</feature>
<dbReference type="Pfam" id="PF17676">
    <property type="entry name" value="Peptidase_S66C"/>
    <property type="match status" value="1"/>
</dbReference>
<evidence type="ECO:0000256" key="4">
    <source>
        <dbReference type="ARBA" id="ARBA00022801"/>
    </source>
</evidence>